<organism evidence="5 6">
    <name type="scientific">Eiseniibacteriota bacterium</name>
    <dbReference type="NCBI Taxonomy" id="2212470"/>
    <lineage>
        <taxon>Bacteria</taxon>
        <taxon>Candidatus Eiseniibacteriota</taxon>
    </lineage>
</organism>
<dbReference type="InterPro" id="IPR002114">
    <property type="entry name" value="PTS_HPr_Ser_P_site"/>
</dbReference>
<dbReference type="InterPro" id="IPR050399">
    <property type="entry name" value="HPr"/>
</dbReference>
<evidence type="ECO:0000256" key="1">
    <source>
        <dbReference type="ARBA" id="ARBA00004496"/>
    </source>
</evidence>
<gene>
    <name evidence="5" type="ORF">ACFL2Z_00450</name>
</gene>
<dbReference type="Pfam" id="PF00381">
    <property type="entry name" value="PTS-HPr"/>
    <property type="match status" value="1"/>
</dbReference>
<dbReference type="Gene3D" id="3.30.1340.10">
    <property type="entry name" value="HPr-like"/>
    <property type="match status" value="1"/>
</dbReference>
<comment type="subcellular location">
    <subcellularLocation>
        <location evidence="1">Cytoplasm</location>
    </subcellularLocation>
</comment>
<dbReference type="InterPro" id="IPR000032">
    <property type="entry name" value="HPr-like"/>
</dbReference>
<keyword evidence="6" id="KW-1185">Reference proteome</keyword>
<keyword evidence="3" id="KW-0598">Phosphotransferase system</keyword>
<evidence type="ECO:0000313" key="6">
    <source>
        <dbReference type="Proteomes" id="UP001594288"/>
    </source>
</evidence>
<keyword evidence="2" id="KW-0963">Cytoplasm</keyword>
<dbReference type="PRINTS" id="PR00107">
    <property type="entry name" value="PHOSPHOCPHPR"/>
</dbReference>
<evidence type="ECO:0000313" key="5">
    <source>
        <dbReference type="EMBL" id="MFC1799370.1"/>
    </source>
</evidence>
<dbReference type="PANTHER" id="PTHR33705:SF2">
    <property type="entry name" value="PHOSPHOCARRIER PROTEIN NPR"/>
    <property type="match status" value="1"/>
</dbReference>
<protein>
    <submittedName>
        <fullName evidence="5">HPr family phosphocarrier protein</fullName>
    </submittedName>
</protein>
<name>A0ABV6YMR7_UNCEI</name>
<proteinExistence type="predicted"/>
<feature type="domain" description="HPr" evidence="4">
    <location>
        <begin position="1"/>
        <end position="88"/>
    </location>
</feature>
<evidence type="ECO:0000256" key="3">
    <source>
        <dbReference type="ARBA" id="ARBA00022683"/>
    </source>
</evidence>
<evidence type="ECO:0000256" key="2">
    <source>
        <dbReference type="ARBA" id="ARBA00022490"/>
    </source>
</evidence>
<dbReference type="Proteomes" id="UP001594288">
    <property type="component" value="Unassembled WGS sequence"/>
</dbReference>
<dbReference type="PROSITE" id="PS51350">
    <property type="entry name" value="PTS_HPR_DOM"/>
    <property type="match status" value="1"/>
</dbReference>
<dbReference type="InterPro" id="IPR035895">
    <property type="entry name" value="HPr-like_sf"/>
</dbReference>
<evidence type="ECO:0000259" key="4">
    <source>
        <dbReference type="PROSITE" id="PS51350"/>
    </source>
</evidence>
<reference evidence="5 6" key="1">
    <citation type="submission" date="2024-09" db="EMBL/GenBank/DDBJ databases">
        <authorList>
            <person name="D'Angelo T."/>
        </authorList>
    </citation>
    <scope>NUCLEOTIDE SEQUENCE [LARGE SCALE GENOMIC DNA]</scope>
    <source>
        <strain evidence="5">SAG AM-311-F02</strain>
    </source>
</reference>
<sequence length="89" mass="9494">MVESSAMITNVKGMHLRAASEIVKLASKFVAEIHIVRGDIIVDAKSLLALLLIEGAQGVEVTVTADGSDEKEALKAMIGLIEAKFNEDE</sequence>
<comment type="caution">
    <text evidence="5">The sequence shown here is derived from an EMBL/GenBank/DDBJ whole genome shotgun (WGS) entry which is preliminary data.</text>
</comment>
<dbReference type="NCBIfam" id="TIGR01003">
    <property type="entry name" value="PTS_HPr_family"/>
    <property type="match status" value="1"/>
</dbReference>
<dbReference type="SUPFAM" id="SSF55594">
    <property type="entry name" value="HPr-like"/>
    <property type="match status" value="1"/>
</dbReference>
<dbReference type="EMBL" id="JBHPEI010000003">
    <property type="protein sequence ID" value="MFC1799370.1"/>
    <property type="molecule type" value="Genomic_DNA"/>
</dbReference>
<dbReference type="PROSITE" id="PS00589">
    <property type="entry name" value="PTS_HPR_SER"/>
    <property type="match status" value="1"/>
</dbReference>
<dbReference type="CDD" id="cd00367">
    <property type="entry name" value="PTS-HPr_like"/>
    <property type="match status" value="1"/>
</dbReference>
<dbReference type="PANTHER" id="PTHR33705">
    <property type="entry name" value="PHOSPHOCARRIER PROTEIN HPR"/>
    <property type="match status" value="1"/>
</dbReference>
<accession>A0ABV6YMR7</accession>